<dbReference type="SUPFAM" id="SSF52540">
    <property type="entry name" value="P-loop containing nucleoside triphosphate hydrolases"/>
    <property type="match status" value="1"/>
</dbReference>
<keyword evidence="7" id="KW-1185">Reference proteome</keyword>
<comment type="similarity">
    <text evidence="1">Belongs to the ABC transporter superfamily.</text>
</comment>
<protein>
    <submittedName>
        <fullName evidence="6">ABC transporter ATP-binding protein</fullName>
    </submittedName>
</protein>
<keyword evidence="4 6" id="KW-0067">ATP-binding</keyword>
<evidence type="ECO:0000313" key="6">
    <source>
        <dbReference type="EMBL" id="GAA0433368.1"/>
    </source>
</evidence>
<dbReference type="Gene3D" id="3.40.50.300">
    <property type="entry name" value="P-loop containing nucleotide triphosphate hydrolases"/>
    <property type="match status" value="1"/>
</dbReference>
<dbReference type="GO" id="GO:0005524">
    <property type="term" value="F:ATP binding"/>
    <property type="evidence" value="ECO:0007669"/>
    <property type="project" value="UniProtKB-KW"/>
</dbReference>
<name>A0ABP3IYQ0_9BACI</name>
<evidence type="ECO:0000256" key="4">
    <source>
        <dbReference type="ARBA" id="ARBA00022840"/>
    </source>
</evidence>
<dbReference type="RefSeq" id="WP_343751278.1">
    <property type="nucleotide sequence ID" value="NZ_BAAADM010000016.1"/>
</dbReference>
<accession>A0ABP3IYQ0</accession>
<evidence type="ECO:0000259" key="5">
    <source>
        <dbReference type="PROSITE" id="PS50893"/>
    </source>
</evidence>
<keyword evidence="3" id="KW-0547">Nucleotide-binding</keyword>
<dbReference type="SMART" id="SM00382">
    <property type="entry name" value="AAA"/>
    <property type="match status" value="1"/>
</dbReference>
<organism evidence="6 7">
    <name type="scientific">Lentibacillus halophilus</name>
    <dbReference type="NCBI Taxonomy" id="295065"/>
    <lineage>
        <taxon>Bacteria</taxon>
        <taxon>Bacillati</taxon>
        <taxon>Bacillota</taxon>
        <taxon>Bacilli</taxon>
        <taxon>Bacillales</taxon>
        <taxon>Bacillaceae</taxon>
        <taxon>Lentibacillus</taxon>
    </lineage>
</organism>
<keyword evidence="2" id="KW-0813">Transport</keyword>
<evidence type="ECO:0000256" key="1">
    <source>
        <dbReference type="ARBA" id="ARBA00005417"/>
    </source>
</evidence>
<dbReference type="InterPro" id="IPR017871">
    <property type="entry name" value="ABC_transporter-like_CS"/>
</dbReference>
<dbReference type="PANTHER" id="PTHR43335">
    <property type="entry name" value="ABC TRANSPORTER, ATP-BINDING PROTEIN"/>
    <property type="match status" value="1"/>
</dbReference>
<dbReference type="InterPro" id="IPR027417">
    <property type="entry name" value="P-loop_NTPase"/>
</dbReference>
<evidence type="ECO:0000256" key="2">
    <source>
        <dbReference type="ARBA" id="ARBA00022448"/>
    </source>
</evidence>
<evidence type="ECO:0000256" key="3">
    <source>
        <dbReference type="ARBA" id="ARBA00022741"/>
    </source>
</evidence>
<proteinExistence type="inferred from homology"/>
<sequence>MLVLNDVTKKFGNFTALENINLEFNHGVYGLLAPNGAGKTTLIKMLVTLLFPTKGEILYNGAEITSLDEEYRDILGYLPQEFGYYKNYTPEKYLMYLAALKGLNKKEADKRIQELLRTVGLEEVTRKKMKKFSGGMIQRVGIAQAMLNDPKILILDEPTAGLDPKERARFRKLLTHLSHDRIIILSTHIVSDVESIANEIVMMKNNTILYNDTVSNINNTLAGSIFETEVPFSDVERFRDNYQIISERQDQEHMTIRFITNDQADEKWTSVTPTLEDVFLYVYEDDQTLAGRVS</sequence>
<dbReference type="Proteomes" id="UP001501459">
    <property type="component" value="Unassembled WGS sequence"/>
</dbReference>
<dbReference type="InterPro" id="IPR003593">
    <property type="entry name" value="AAA+_ATPase"/>
</dbReference>
<dbReference type="CDD" id="cd03264">
    <property type="entry name" value="ABC_drug_resistance_like"/>
    <property type="match status" value="1"/>
</dbReference>
<reference evidence="7" key="1">
    <citation type="journal article" date="2019" name="Int. J. Syst. Evol. Microbiol.">
        <title>The Global Catalogue of Microorganisms (GCM) 10K type strain sequencing project: providing services to taxonomists for standard genome sequencing and annotation.</title>
        <authorList>
            <consortium name="The Broad Institute Genomics Platform"/>
            <consortium name="The Broad Institute Genome Sequencing Center for Infectious Disease"/>
            <person name="Wu L."/>
            <person name="Ma J."/>
        </authorList>
    </citation>
    <scope>NUCLEOTIDE SEQUENCE [LARGE SCALE GENOMIC DNA]</scope>
    <source>
        <strain evidence="7">JCM 12149</strain>
    </source>
</reference>
<dbReference type="InterPro" id="IPR003439">
    <property type="entry name" value="ABC_transporter-like_ATP-bd"/>
</dbReference>
<dbReference type="Pfam" id="PF00005">
    <property type="entry name" value="ABC_tran"/>
    <property type="match status" value="1"/>
</dbReference>
<dbReference type="EMBL" id="BAAADM010000016">
    <property type="protein sequence ID" value="GAA0433368.1"/>
    <property type="molecule type" value="Genomic_DNA"/>
</dbReference>
<feature type="domain" description="ABC transporter" evidence="5">
    <location>
        <begin position="2"/>
        <end position="230"/>
    </location>
</feature>
<dbReference type="PANTHER" id="PTHR43335:SF2">
    <property type="entry name" value="ABC TRANSPORTER, ATP-BINDING PROTEIN"/>
    <property type="match status" value="1"/>
</dbReference>
<dbReference type="PROSITE" id="PS50893">
    <property type="entry name" value="ABC_TRANSPORTER_2"/>
    <property type="match status" value="1"/>
</dbReference>
<comment type="caution">
    <text evidence="6">The sequence shown here is derived from an EMBL/GenBank/DDBJ whole genome shotgun (WGS) entry which is preliminary data.</text>
</comment>
<dbReference type="PROSITE" id="PS00211">
    <property type="entry name" value="ABC_TRANSPORTER_1"/>
    <property type="match status" value="1"/>
</dbReference>
<gene>
    <name evidence="6" type="ORF">GCM10008983_07510</name>
</gene>
<evidence type="ECO:0000313" key="7">
    <source>
        <dbReference type="Proteomes" id="UP001501459"/>
    </source>
</evidence>